<dbReference type="AlphaFoldDB" id="A0A4Y2B4A7"/>
<comment type="caution">
    <text evidence="1">The sequence shown here is derived from an EMBL/GenBank/DDBJ whole genome shotgun (WGS) entry which is preliminary data.</text>
</comment>
<gene>
    <name evidence="1" type="ORF">AVEN_63210_1</name>
</gene>
<accession>A0A4Y2B4A7</accession>
<dbReference type="EMBL" id="BGPR01000045">
    <property type="protein sequence ID" value="GBL85894.1"/>
    <property type="molecule type" value="Genomic_DNA"/>
</dbReference>
<evidence type="ECO:0000313" key="2">
    <source>
        <dbReference type="Proteomes" id="UP000499080"/>
    </source>
</evidence>
<sequence>MLVTSGKKKQIGKEAAETENIPETPVYLPKSLIKTIMHQKMMATWQIFWDDGDPGRFIHNILSKVSLQSVNWTPKEVLFYIGYGPFPSYLHRVNLAETSYCSCVEIGTPFHYATKCLLTASYHMEPPSERHQLI</sequence>
<dbReference type="OrthoDB" id="8063525at2759"/>
<reference evidence="1 2" key="1">
    <citation type="journal article" date="2019" name="Sci. Rep.">
        <title>Orb-weaving spider Araneus ventricosus genome elucidates the spidroin gene catalogue.</title>
        <authorList>
            <person name="Kono N."/>
            <person name="Nakamura H."/>
            <person name="Ohtoshi R."/>
            <person name="Moran D.A.P."/>
            <person name="Shinohara A."/>
            <person name="Yoshida Y."/>
            <person name="Fujiwara M."/>
            <person name="Mori M."/>
            <person name="Tomita M."/>
            <person name="Arakawa K."/>
        </authorList>
    </citation>
    <scope>NUCLEOTIDE SEQUENCE [LARGE SCALE GENOMIC DNA]</scope>
</reference>
<keyword evidence="2" id="KW-1185">Reference proteome</keyword>
<evidence type="ECO:0000313" key="1">
    <source>
        <dbReference type="EMBL" id="GBL85894.1"/>
    </source>
</evidence>
<protein>
    <submittedName>
        <fullName evidence="1">Uncharacterized protein</fullName>
    </submittedName>
</protein>
<name>A0A4Y2B4A7_ARAVE</name>
<organism evidence="1 2">
    <name type="scientific">Araneus ventricosus</name>
    <name type="common">Orbweaver spider</name>
    <name type="synonym">Epeira ventricosa</name>
    <dbReference type="NCBI Taxonomy" id="182803"/>
    <lineage>
        <taxon>Eukaryota</taxon>
        <taxon>Metazoa</taxon>
        <taxon>Ecdysozoa</taxon>
        <taxon>Arthropoda</taxon>
        <taxon>Chelicerata</taxon>
        <taxon>Arachnida</taxon>
        <taxon>Araneae</taxon>
        <taxon>Araneomorphae</taxon>
        <taxon>Entelegynae</taxon>
        <taxon>Araneoidea</taxon>
        <taxon>Araneidae</taxon>
        <taxon>Araneus</taxon>
    </lineage>
</organism>
<dbReference type="Proteomes" id="UP000499080">
    <property type="component" value="Unassembled WGS sequence"/>
</dbReference>
<proteinExistence type="predicted"/>